<organism evidence="3">
    <name type="scientific">Micromonas pusilla (strain CCMP1545)</name>
    <name type="common">Picoplanktonic green alga</name>
    <dbReference type="NCBI Taxonomy" id="564608"/>
    <lineage>
        <taxon>Eukaryota</taxon>
        <taxon>Viridiplantae</taxon>
        <taxon>Chlorophyta</taxon>
        <taxon>Mamiellophyceae</taxon>
        <taxon>Mamiellales</taxon>
        <taxon>Mamiellaceae</taxon>
        <taxon>Micromonas</taxon>
    </lineage>
</organism>
<dbReference type="EMBL" id="GG663743">
    <property type="protein sequence ID" value="EEH54679.1"/>
    <property type="molecule type" value="Genomic_DNA"/>
</dbReference>
<dbReference type="eggNOG" id="KOG1300">
    <property type="taxonomic scope" value="Eukaryota"/>
</dbReference>
<dbReference type="InterPro" id="IPR036045">
    <property type="entry name" value="Sec1-like_sf"/>
</dbReference>
<dbReference type="Gene3D" id="3.40.50.2060">
    <property type="match status" value="1"/>
</dbReference>
<gene>
    <name evidence="2" type="ORF">MICPUCDRAFT_35077</name>
</gene>
<dbReference type="InterPro" id="IPR027482">
    <property type="entry name" value="Sec1-like_dom2"/>
</dbReference>
<dbReference type="GO" id="GO:0016192">
    <property type="term" value="P:vesicle-mediated transport"/>
    <property type="evidence" value="ECO:0007669"/>
    <property type="project" value="InterPro"/>
</dbReference>
<dbReference type="InterPro" id="IPR043154">
    <property type="entry name" value="Sec-1-like_dom1"/>
</dbReference>
<accession>C1MZX5</accession>
<dbReference type="GeneID" id="9686735"/>
<proteinExistence type="inferred from homology"/>
<dbReference type="OMA" id="PFTRPHT"/>
<evidence type="ECO:0000313" key="3">
    <source>
        <dbReference type="Proteomes" id="UP000001876"/>
    </source>
</evidence>
<reference evidence="2 3" key="1">
    <citation type="journal article" date="2009" name="Science">
        <title>Green evolution and dynamic adaptations revealed by genomes of the marine picoeukaryotes Micromonas.</title>
        <authorList>
            <person name="Worden A.Z."/>
            <person name="Lee J.H."/>
            <person name="Mock T."/>
            <person name="Rouze P."/>
            <person name="Simmons M.P."/>
            <person name="Aerts A.L."/>
            <person name="Allen A.E."/>
            <person name="Cuvelier M.L."/>
            <person name="Derelle E."/>
            <person name="Everett M.V."/>
            <person name="Foulon E."/>
            <person name="Grimwood J."/>
            <person name="Gundlach H."/>
            <person name="Henrissat B."/>
            <person name="Napoli C."/>
            <person name="McDonald S.M."/>
            <person name="Parker M.S."/>
            <person name="Rombauts S."/>
            <person name="Salamov A."/>
            <person name="Von Dassow P."/>
            <person name="Badger J.H."/>
            <person name="Coutinho P.M."/>
            <person name="Demir E."/>
            <person name="Dubchak I."/>
            <person name="Gentemann C."/>
            <person name="Eikrem W."/>
            <person name="Gready J.E."/>
            <person name="John U."/>
            <person name="Lanier W."/>
            <person name="Lindquist E.A."/>
            <person name="Lucas S."/>
            <person name="Mayer K.F."/>
            <person name="Moreau H."/>
            <person name="Not F."/>
            <person name="Otillar R."/>
            <person name="Panaud O."/>
            <person name="Pangilinan J."/>
            <person name="Paulsen I."/>
            <person name="Piegu B."/>
            <person name="Poliakov A."/>
            <person name="Robbens S."/>
            <person name="Schmutz J."/>
            <person name="Toulza E."/>
            <person name="Wyss T."/>
            <person name="Zelensky A."/>
            <person name="Zhou K."/>
            <person name="Armbrust E.V."/>
            <person name="Bhattacharya D."/>
            <person name="Goodenough U.W."/>
            <person name="Van de Peer Y."/>
            <person name="Grigoriev I.V."/>
        </authorList>
    </citation>
    <scope>NUCLEOTIDE SEQUENCE [LARGE SCALE GENOMIC DNA]</scope>
    <source>
        <strain evidence="2 3">CCMP1545</strain>
    </source>
</reference>
<name>C1MZX5_MICPC</name>
<dbReference type="PANTHER" id="PTHR11679">
    <property type="entry name" value="VESICLE PROTEIN SORTING-ASSOCIATED"/>
    <property type="match status" value="1"/>
</dbReference>
<dbReference type="Gene3D" id="3.90.830.10">
    <property type="entry name" value="Syntaxin Binding Protein 1, Chain A, domain 2"/>
    <property type="match status" value="1"/>
</dbReference>
<comment type="similarity">
    <text evidence="1">Belongs to the STXBP/unc-18/SEC1 family.</text>
</comment>
<dbReference type="SUPFAM" id="SSF56815">
    <property type="entry name" value="Sec1/munc18-like (SM) proteins"/>
    <property type="match status" value="1"/>
</dbReference>
<dbReference type="STRING" id="564608.C1MZX5"/>
<sequence>MLGAIPGEWKIFVLDAVTTRVVSSACGMSELTEAGVSLVENAALTREPQPKSDAVYFLSPTAESVGALIDDFKHAKRPTYRRAFVYFSSSLSPNLLAAIKKCKPLLQALGGLAEFNMEYQAKDARCFTTGQPRTLRAFFDPASRTTTTGSGSVSSFNEQAHVAATRLSTLLAALGEFPAIRYAAHDAAGKPGAAAAVAQRVHRAMLTLQSKPGQSSIPDAPTCDVLIVDRAVDVVAPVVHEFTYEAMVHDLLPVSKQGAYKYAIQTNAGAQNKEAVLGDGDPLWTELRYEHIAPVLNALAVKAKEFSDIGESARLTGEASTGKIKKVVENLPRFLEAQSKLSVHTSIAARINHQLRNAGLSDVGRLEEAVIFGQATSKDIVTLLNEFRAGGKGDGSDLDQAIKLRLLLLYAASHPEKFDDAERTRWSKATGLTTEQLKCIGCLEFLGARTEKRKGVGGKMASFKTKKTKRPTVHERRSEWDLNRFLPTIHILAKALDAQTLAPDAFPALGGLVASPRAGDDDGGDVFDGGKNPFAATTAATATKPTKHAVGAPQHRRTGSIAKRCAKQPRLFVFVVGGVTRGETREAEVLSETLGREVVVGGTDVMTPEEFVNELASLGGGGGLGAIARDAEDVEIDLDDLDLGDLSP</sequence>
<dbReference type="Proteomes" id="UP000001876">
    <property type="component" value="Unassembled WGS sequence"/>
</dbReference>
<dbReference type="Pfam" id="PF00995">
    <property type="entry name" value="Sec1"/>
    <property type="match status" value="1"/>
</dbReference>
<dbReference type="PIRSF" id="PIRSF005715">
    <property type="entry name" value="VPS45_Sec1"/>
    <property type="match status" value="1"/>
</dbReference>
<dbReference type="InterPro" id="IPR001619">
    <property type="entry name" value="Sec1-like"/>
</dbReference>
<dbReference type="RefSeq" id="XP_003061029.1">
    <property type="nucleotide sequence ID" value="XM_003060983.1"/>
</dbReference>
<dbReference type="KEGG" id="mpp:MICPUCDRAFT_35077"/>
<evidence type="ECO:0000313" key="2">
    <source>
        <dbReference type="EMBL" id="EEH54679.1"/>
    </source>
</evidence>
<protein>
    <submittedName>
        <fullName evidence="2">Predicted protein</fullName>
    </submittedName>
</protein>
<keyword evidence="3" id="KW-1185">Reference proteome</keyword>
<dbReference type="InterPro" id="IPR043127">
    <property type="entry name" value="Sec-1-like_dom3a"/>
</dbReference>
<dbReference type="Gene3D" id="3.40.50.1910">
    <property type="match status" value="1"/>
</dbReference>
<evidence type="ECO:0000256" key="1">
    <source>
        <dbReference type="ARBA" id="ARBA00009884"/>
    </source>
</evidence>
<dbReference type="Gene3D" id="1.25.40.60">
    <property type="match status" value="1"/>
</dbReference>
<dbReference type="OrthoDB" id="2228at2759"/>
<dbReference type="AlphaFoldDB" id="C1MZX5"/>